<dbReference type="PANTHER" id="PTHR31571">
    <property type="entry name" value="ALTERED INHERITANCE OF MITOCHONDRIA PROTEIN 6"/>
    <property type="match status" value="1"/>
</dbReference>
<evidence type="ECO:0000313" key="12">
    <source>
        <dbReference type="Proteomes" id="UP000245591"/>
    </source>
</evidence>
<dbReference type="Proteomes" id="UP000245591">
    <property type="component" value="Unassembled WGS sequence"/>
</dbReference>
<evidence type="ECO:0000256" key="5">
    <source>
        <dbReference type="ARBA" id="ARBA00022990"/>
    </source>
</evidence>
<dbReference type="AlphaFoldDB" id="A0A2U1IZA8"/>
<evidence type="ECO:0000313" key="11">
    <source>
        <dbReference type="EMBL" id="PVZ98151.1"/>
    </source>
</evidence>
<organism evidence="11 12">
    <name type="scientific">Smittium angustum</name>
    <dbReference type="NCBI Taxonomy" id="133377"/>
    <lineage>
        <taxon>Eukaryota</taxon>
        <taxon>Fungi</taxon>
        <taxon>Fungi incertae sedis</taxon>
        <taxon>Zoopagomycota</taxon>
        <taxon>Kickxellomycotina</taxon>
        <taxon>Harpellomycetes</taxon>
        <taxon>Harpellales</taxon>
        <taxon>Legeriomycetaceae</taxon>
        <taxon>Smittium</taxon>
    </lineage>
</organism>
<keyword evidence="8" id="KW-0539">Nucleus</keyword>
<evidence type="ECO:0000256" key="9">
    <source>
        <dbReference type="ARBA" id="ARBA00048940"/>
    </source>
</evidence>
<feature type="compositionally biased region" description="Basic and acidic residues" evidence="10">
    <location>
        <begin position="414"/>
        <end position="423"/>
    </location>
</feature>
<comment type="catalytic activity">
    <reaction evidence="9">
        <text>L-lysyl-[histone] + acetyl-CoA = N(6)-acetyl-L-lysyl-[histone] + CoA + H(+)</text>
        <dbReference type="Rhea" id="RHEA:21992"/>
        <dbReference type="Rhea" id="RHEA-COMP:9845"/>
        <dbReference type="Rhea" id="RHEA-COMP:11338"/>
        <dbReference type="ChEBI" id="CHEBI:15378"/>
        <dbReference type="ChEBI" id="CHEBI:29969"/>
        <dbReference type="ChEBI" id="CHEBI:57287"/>
        <dbReference type="ChEBI" id="CHEBI:57288"/>
        <dbReference type="ChEBI" id="CHEBI:61930"/>
        <dbReference type="EC" id="2.3.1.48"/>
    </reaction>
    <physiologicalReaction direction="left-to-right" evidence="9">
        <dbReference type="Rhea" id="RHEA:21993"/>
    </physiologicalReaction>
</comment>
<evidence type="ECO:0000256" key="8">
    <source>
        <dbReference type="ARBA" id="ARBA00023242"/>
    </source>
</evidence>
<keyword evidence="12" id="KW-1185">Reference proteome</keyword>
<evidence type="ECO:0000256" key="1">
    <source>
        <dbReference type="ARBA" id="ARBA00004123"/>
    </source>
</evidence>
<evidence type="ECO:0000256" key="3">
    <source>
        <dbReference type="ARBA" id="ARBA00022679"/>
    </source>
</evidence>
<comment type="caution">
    <text evidence="11">The sequence shown here is derived from an EMBL/GenBank/DDBJ whole genome shotgun (WGS) entry which is preliminary data.</text>
</comment>
<proteinExistence type="predicted"/>
<dbReference type="PROSITE" id="PS51728">
    <property type="entry name" value="RTT109_HAT"/>
    <property type="match status" value="1"/>
</dbReference>
<dbReference type="InterPro" id="IPR051236">
    <property type="entry name" value="HAT_RTT109-like"/>
</dbReference>
<dbReference type="InterPro" id="IPR016849">
    <property type="entry name" value="Rtt109"/>
</dbReference>
<accession>A0A2U1IZA8</accession>
<evidence type="ECO:0000256" key="7">
    <source>
        <dbReference type="ARBA" id="ARBA00023163"/>
    </source>
</evidence>
<dbReference type="EC" id="2.3.1.48" evidence="2"/>
<dbReference type="GO" id="GO:0005634">
    <property type="term" value="C:nucleus"/>
    <property type="evidence" value="ECO:0007669"/>
    <property type="project" value="UniProtKB-SubCell"/>
</dbReference>
<evidence type="ECO:0000256" key="4">
    <source>
        <dbReference type="ARBA" id="ARBA00022763"/>
    </source>
</evidence>
<protein>
    <recommendedName>
        <fullName evidence="2">histone acetyltransferase</fullName>
        <ecNumber evidence="2">2.3.1.48</ecNumber>
    </recommendedName>
</protein>
<evidence type="ECO:0000256" key="2">
    <source>
        <dbReference type="ARBA" id="ARBA00013184"/>
    </source>
</evidence>
<dbReference type="PANTHER" id="PTHR31571:SF2">
    <property type="entry name" value="HISTONE ACETYLTRANSFERASE RTT109"/>
    <property type="match status" value="1"/>
</dbReference>
<feature type="region of interest" description="Disordered" evidence="10">
    <location>
        <begin position="409"/>
        <end position="443"/>
    </location>
</feature>
<dbReference type="GO" id="GO:0032931">
    <property type="term" value="F:histone H3K56 acetyltransferase activity"/>
    <property type="evidence" value="ECO:0007669"/>
    <property type="project" value="TreeGrafter"/>
</dbReference>
<evidence type="ECO:0000256" key="6">
    <source>
        <dbReference type="ARBA" id="ARBA00023015"/>
    </source>
</evidence>
<sequence length="443" mass="50097">MQKLENCLNKAFSILEDHEQYNCISCITKPLETSLYKNDSKNRHVTEQKVLILLGKKSKANQSLGNRSDESLENGLAFQFVAGIQTREYIVGEGSNQENGNLGEKSLGRRVLVYIEKVDSCNSSKISGSQKAGNVRLLLLGYFDYLVEKYMGFGSLEVYTFSKSQPEYLFASSKLNPNKRLLSSTLLVSWWRKTMDLMIAYIYNSRSELDFKASKICANLWIPNTDPNTCKWVNQQQVVYNKSILDGENEGKEQTVTFSWKFGFPFDGNELASGCIPCFPDDPITRQLAKKESAGWSVNHLSEMLSITEECGSGHQTGFFYLTIPLPPSAANDNIEETLHGRKLVSNEDMKNVEMILFDRSVDFSTEELAIKSSLNLVEKLKPYVNDYQFVSVDCSSSIQKVLEKMKNVQNKRKNQDENDKAGSDNGPRTNILSGMLIKRKKK</sequence>
<dbReference type="GO" id="GO:0006974">
    <property type="term" value="P:DNA damage response"/>
    <property type="evidence" value="ECO:0007669"/>
    <property type="project" value="UniProtKB-KW"/>
</dbReference>
<name>A0A2U1IZA8_SMIAN</name>
<comment type="subcellular location">
    <subcellularLocation>
        <location evidence="1">Nucleus</location>
    </subcellularLocation>
</comment>
<dbReference type="Pfam" id="PF08214">
    <property type="entry name" value="HAT_KAT11"/>
    <property type="match status" value="1"/>
</dbReference>
<dbReference type="InterPro" id="IPR013178">
    <property type="entry name" value="Histone_AcTrfase_Rtt109/CBP"/>
</dbReference>
<dbReference type="EMBL" id="MBFU01000583">
    <property type="protein sequence ID" value="PVZ98151.1"/>
    <property type="molecule type" value="Genomic_DNA"/>
</dbReference>
<keyword evidence="6" id="KW-0805">Transcription regulation</keyword>
<keyword evidence="3" id="KW-0808">Transferase</keyword>
<evidence type="ECO:0000256" key="10">
    <source>
        <dbReference type="SAM" id="MobiDB-lite"/>
    </source>
</evidence>
<reference evidence="11 12" key="1">
    <citation type="journal article" date="2018" name="MBio">
        <title>Comparative Genomics Reveals the Core Gene Toolbox for the Fungus-Insect Symbiosis.</title>
        <authorList>
            <person name="Wang Y."/>
            <person name="Stata M."/>
            <person name="Wang W."/>
            <person name="Stajich J.E."/>
            <person name="White M.M."/>
            <person name="Moncalvo J.M."/>
        </authorList>
    </citation>
    <scope>NUCLEOTIDE SEQUENCE [LARGE SCALE GENOMIC DNA]</scope>
    <source>
        <strain evidence="11 12">AUS-126-30</strain>
    </source>
</reference>
<keyword evidence="4" id="KW-0227">DNA damage</keyword>
<keyword evidence="7" id="KW-0804">Transcription</keyword>
<dbReference type="GO" id="GO:0006355">
    <property type="term" value="P:regulation of DNA-templated transcription"/>
    <property type="evidence" value="ECO:0007669"/>
    <property type="project" value="InterPro"/>
</dbReference>
<gene>
    <name evidence="11" type="ORF">BB558_005851</name>
</gene>
<keyword evidence="5" id="KW-0007">Acetylation</keyword>
<dbReference type="SMART" id="SM01250">
    <property type="entry name" value="KAT11"/>
    <property type="match status" value="1"/>
</dbReference>